<dbReference type="EMBL" id="VDMD01000010">
    <property type="protein sequence ID" value="TRM63102.1"/>
    <property type="molecule type" value="Genomic_DNA"/>
</dbReference>
<name>A0A550CE85_9AGAR</name>
<feature type="region of interest" description="Disordered" evidence="1">
    <location>
        <begin position="29"/>
        <end position="106"/>
    </location>
</feature>
<proteinExistence type="predicted"/>
<evidence type="ECO:0000313" key="3">
    <source>
        <dbReference type="Proteomes" id="UP000320762"/>
    </source>
</evidence>
<sequence length="167" mass="17397">MIPAAQRLPATLLLLTTRIRQARLRRAPARIQGLTQRPPSSRLRAPAPPCTGALITSLEPPDESAKNDSTGDTQTSPPPQSWPPCPTSSSARTATSSSSASHTPSPIAAGARWARAAGICWIGASLGLPCSGRWRGCCCGRRGNEVAAGGRRGGDGQVLQTVLLELI</sequence>
<reference evidence="2 3" key="1">
    <citation type="journal article" date="2019" name="New Phytol.">
        <title>Comparative genomics reveals unique wood-decay strategies and fruiting body development in the Schizophyllaceae.</title>
        <authorList>
            <person name="Almasi E."/>
            <person name="Sahu N."/>
            <person name="Krizsan K."/>
            <person name="Balint B."/>
            <person name="Kovacs G.M."/>
            <person name="Kiss B."/>
            <person name="Cseklye J."/>
            <person name="Drula E."/>
            <person name="Henrissat B."/>
            <person name="Nagy I."/>
            <person name="Chovatia M."/>
            <person name="Adam C."/>
            <person name="LaButti K."/>
            <person name="Lipzen A."/>
            <person name="Riley R."/>
            <person name="Grigoriev I.V."/>
            <person name="Nagy L.G."/>
        </authorList>
    </citation>
    <scope>NUCLEOTIDE SEQUENCE [LARGE SCALE GENOMIC DNA]</scope>
    <source>
        <strain evidence="2 3">NL-1724</strain>
    </source>
</reference>
<feature type="compositionally biased region" description="Low complexity" evidence="1">
    <location>
        <begin position="87"/>
        <end position="106"/>
    </location>
</feature>
<gene>
    <name evidence="2" type="ORF">BD626DRAFT_33057</name>
</gene>
<dbReference type="Proteomes" id="UP000320762">
    <property type="component" value="Unassembled WGS sequence"/>
</dbReference>
<feature type="compositionally biased region" description="Low complexity" evidence="1">
    <location>
        <begin position="29"/>
        <end position="45"/>
    </location>
</feature>
<keyword evidence="3" id="KW-1185">Reference proteome</keyword>
<evidence type="ECO:0000313" key="2">
    <source>
        <dbReference type="EMBL" id="TRM63102.1"/>
    </source>
</evidence>
<protein>
    <submittedName>
        <fullName evidence="2">Uncharacterized protein</fullName>
    </submittedName>
</protein>
<dbReference type="AlphaFoldDB" id="A0A550CE85"/>
<organism evidence="2 3">
    <name type="scientific">Schizophyllum amplum</name>
    <dbReference type="NCBI Taxonomy" id="97359"/>
    <lineage>
        <taxon>Eukaryota</taxon>
        <taxon>Fungi</taxon>
        <taxon>Dikarya</taxon>
        <taxon>Basidiomycota</taxon>
        <taxon>Agaricomycotina</taxon>
        <taxon>Agaricomycetes</taxon>
        <taxon>Agaricomycetidae</taxon>
        <taxon>Agaricales</taxon>
        <taxon>Schizophyllaceae</taxon>
        <taxon>Schizophyllum</taxon>
    </lineage>
</organism>
<evidence type="ECO:0000256" key="1">
    <source>
        <dbReference type="SAM" id="MobiDB-lite"/>
    </source>
</evidence>
<comment type="caution">
    <text evidence="2">The sequence shown here is derived from an EMBL/GenBank/DDBJ whole genome shotgun (WGS) entry which is preliminary data.</text>
</comment>
<feature type="compositionally biased region" description="Pro residues" evidence="1">
    <location>
        <begin position="76"/>
        <end position="86"/>
    </location>
</feature>
<accession>A0A550CE85</accession>